<proteinExistence type="inferred from homology"/>
<evidence type="ECO:0000259" key="3">
    <source>
        <dbReference type="PROSITE" id="PS00624"/>
    </source>
</evidence>
<accession>A0ABR0E3V7</accession>
<dbReference type="PIRSF" id="PIRSF000137">
    <property type="entry name" value="Alcohol_oxidase"/>
    <property type="match status" value="1"/>
</dbReference>
<dbReference type="SUPFAM" id="SSF54373">
    <property type="entry name" value="FAD-linked reductases, C-terminal domain"/>
    <property type="match status" value="1"/>
</dbReference>
<comment type="similarity">
    <text evidence="1">Belongs to the GMC oxidoreductase family.</text>
</comment>
<feature type="compositionally biased region" description="Basic and acidic residues" evidence="2">
    <location>
        <begin position="140"/>
        <end position="149"/>
    </location>
</feature>
<comment type="caution">
    <text evidence="4">The sequence shown here is derived from an EMBL/GenBank/DDBJ whole genome shotgun (WGS) entry which is preliminary data.</text>
</comment>
<gene>
    <name evidence="4" type="ORF">PRZ48_012059</name>
</gene>
<feature type="domain" description="Glucose-methanol-choline oxidoreductase N-terminal" evidence="3">
    <location>
        <begin position="259"/>
        <end position="273"/>
    </location>
</feature>
<dbReference type="PANTHER" id="PTHR11552">
    <property type="entry name" value="GLUCOSE-METHANOL-CHOLINE GMC OXIDOREDUCTASE"/>
    <property type="match status" value="1"/>
</dbReference>
<sequence length="559" mass="60447">MAAETTFDIIIAGGGTAGCALASRLKAGNNSLSIAIIERGSDDHANPLVMHAHGRPQLEGIGLDTPYSSAPQKHMDGRIIKLHAGNLLSGSSAANAGFWMRPDRKDLDAWAEHLGGEEGSERWTYKSLLPHLKRIESHWDRESSGEAHGFEGPFKTRTSPGLPLRDPVHDGLASLGFEDNLDNSNGDPFGTGRHCDAFTPLRQPAASRYDLSGVTIILNATIHKVLLEKMGGEDVRATGVELVDGRKLFASKEVVLSCGAYRTPQLLMLSGLGPKEELSRHGIEVVVDSPHVGKNFFDHSGIFIPWKLDSTAAEAGLALGHPKYMANQTFLEAFPIDWMTIGALDPDGLKEQLQKDSRSSTIPSTHPLLAHRAHYWLAATYYAGGSIIGEDMPDIPMDGNYITLNTVNFLPTSRGSVTLSSSNPLDHPVCDPNYYATHHDRHVLREGLRQILRLAQSKPLQPYLLATGQIAPTNFPPLSLDSTDDALDARVRKSAITIHHGMGGASMGKVVDARMRVKGVKGLRVCDTSVFPAPVSATPMAVVYALGESCAEMLVREYA</sequence>
<dbReference type="PROSITE" id="PS00624">
    <property type="entry name" value="GMC_OXRED_2"/>
    <property type="match status" value="1"/>
</dbReference>
<evidence type="ECO:0000256" key="1">
    <source>
        <dbReference type="ARBA" id="ARBA00010790"/>
    </source>
</evidence>
<dbReference type="Proteomes" id="UP001305779">
    <property type="component" value="Unassembled WGS sequence"/>
</dbReference>
<dbReference type="InterPro" id="IPR000172">
    <property type="entry name" value="GMC_OxRdtase_N"/>
</dbReference>
<evidence type="ECO:0000313" key="4">
    <source>
        <dbReference type="EMBL" id="KAK4496080.1"/>
    </source>
</evidence>
<dbReference type="InterPro" id="IPR012132">
    <property type="entry name" value="GMC_OxRdtase"/>
</dbReference>
<organism evidence="4 5">
    <name type="scientific">Zasmidium cellare</name>
    <name type="common">Wine cellar mold</name>
    <name type="synonym">Racodium cellare</name>
    <dbReference type="NCBI Taxonomy" id="395010"/>
    <lineage>
        <taxon>Eukaryota</taxon>
        <taxon>Fungi</taxon>
        <taxon>Dikarya</taxon>
        <taxon>Ascomycota</taxon>
        <taxon>Pezizomycotina</taxon>
        <taxon>Dothideomycetes</taxon>
        <taxon>Dothideomycetidae</taxon>
        <taxon>Mycosphaerellales</taxon>
        <taxon>Mycosphaerellaceae</taxon>
        <taxon>Zasmidium</taxon>
    </lineage>
</organism>
<evidence type="ECO:0000256" key="2">
    <source>
        <dbReference type="SAM" id="MobiDB-lite"/>
    </source>
</evidence>
<dbReference type="EMBL" id="JAXOVC010000010">
    <property type="protein sequence ID" value="KAK4496080.1"/>
    <property type="molecule type" value="Genomic_DNA"/>
</dbReference>
<dbReference type="Pfam" id="PF00732">
    <property type="entry name" value="GMC_oxred_N"/>
    <property type="match status" value="1"/>
</dbReference>
<feature type="region of interest" description="Disordered" evidence="2">
    <location>
        <begin position="140"/>
        <end position="165"/>
    </location>
</feature>
<dbReference type="SUPFAM" id="SSF51905">
    <property type="entry name" value="FAD/NAD(P)-binding domain"/>
    <property type="match status" value="1"/>
</dbReference>
<dbReference type="InterPro" id="IPR007867">
    <property type="entry name" value="GMC_OxRtase_C"/>
</dbReference>
<keyword evidence="5" id="KW-1185">Reference proteome</keyword>
<dbReference type="InterPro" id="IPR036188">
    <property type="entry name" value="FAD/NAD-bd_sf"/>
</dbReference>
<evidence type="ECO:0000313" key="5">
    <source>
        <dbReference type="Proteomes" id="UP001305779"/>
    </source>
</evidence>
<protein>
    <recommendedName>
        <fullName evidence="3">Glucose-methanol-choline oxidoreductase N-terminal domain-containing protein</fullName>
    </recommendedName>
</protein>
<dbReference type="Pfam" id="PF05199">
    <property type="entry name" value="GMC_oxred_C"/>
    <property type="match status" value="1"/>
</dbReference>
<dbReference type="Gene3D" id="3.50.50.60">
    <property type="entry name" value="FAD/NAD(P)-binding domain"/>
    <property type="match status" value="1"/>
</dbReference>
<dbReference type="PANTHER" id="PTHR11552:SF123">
    <property type="entry name" value="GMC OXIDOREDUCTASE (AFU_ORTHOLOGUE AFUA_2G01770)-RELATED"/>
    <property type="match status" value="1"/>
</dbReference>
<reference evidence="4 5" key="1">
    <citation type="journal article" date="2023" name="G3 (Bethesda)">
        <title>A chromosome-level genome assembly of Zasmidium syzygii isolated from banana leaves.</title>
        <authorList>
            <person name="van Westerhoven A.C."/>
            <person name="Mehrabi R."/>
            <person name="Talebi R."/>
            <person name="Steentjes M.B.F."/>
            <person name="Corcolon B."/>
            <person name="Chong P.A."/>
            <person name="Kema G.H.J."/>
            <person name="Seidl M.F."/>
        </authorList>
    </citation>
    <scope>NUCLEOTIDE SEQUENCE [LARGE SCALE GENOMIC DNA]</scope>
    <source>
        <strain evidence="4 5">P124</strain>
    </source>
</reference>
<name>A0ABR0E3V7_ZASCE</name>
<dbReference type="Gene3D" id="3.30.560.10">
    <property type="entry name" value="Glucose Oxidase, domain 3"/>
    <property type="match status" value="1"/>
</dbReference>